<evidence type="ECO:0000313" key="4">
    <source>
        <dbReference type="Proteomes" id="UP001331515"/>
    </source>
</evidence>
<proteinExistence type="inferred from homology"/>
<feature type="region of interest" description="Disordered" evidence="2">
    <location>
        <begin position="24"/>
        <end position="43"/>
    </location>
</feature>
<reference evidence="3 4" key="1">
    <citation type="journal article" date="2023" name="Mol. Biol. Evol.">
        <title>Genomics of Secondarily Temperate Adaptation in the Only Non-Antarctic Icefish.</title>
        <authorList>
            <person name="Rivera-Colon A.G."/>
            <person name="Rayamajhi N."/>
            <person name="Minhas B.F."/>
            <person name="Madrigal G."/>
            <person name="Bilyk K.T."/>
            <person name="Yoon V."/>
            <person name="Hune M."/>
            <person name="Gregory S."/>
            <person name="Cheng C.H.C."/>
            <person name="Catchen J.M."/>
        </authorList>
    </citation>
    <scope>NUCLEOTIDE SEQUENCE [LARGE SCALE GENOMIC DNA]</scope>
    <source>
        <tissue evidence="3">White muscle</tissue>
    </source>
</reference>
<name>A0AAN8DMA4_CHAGU</name>
<evidence type="ECO:0000256" key="1">
    <source>
        <dbReference type="ARBA" id="ARBA00006609"/>
    </source>
</evidence>
<dbReference type="PRINTS" id="PR02071">
    <property type="entry name" value="PPDPFACTOR"/>
</dbReference>
<protein>
    <recommendedName>
        <fullName evidence="5">Pancreatic progenitor cell differentiation and proliferation factor</fullName>
    </recommendedName>
</protein>
<accession>A0AAN8DMA4</accession>
<keyword evidence="4" id="KW-1185">Reference proteome</keyword>
<comment type="similarity">
    <text evidence="1">Belongs to the PPDPF family.</text>
</comment>
<dbReference type="EMBL" id="JAURVH010001521">
    <property type="protein sequence ID" value="KAK5924370.1"/>
    <property type="molecule type" value="Genomic_DNA"/>
</dbReference>
<dbReference type="GO" id="GO:0030154">
    <property type="term" value="P:cell differentiation"/>
    <property type="evidence" value="ECO:0007669"/>
    <property type="project" value="InterPro"/>
</dbReference>
<sequence length="83" mass="8877">MAAIPSTGSLIATHDYYRRRIGSVSSNSSCGSSEFAGEVIPPPPRTSKTRLGSLVVFIFLCKAASAHRAERSRVSEEQLVHSG</sequence>
<evidence type="ECO:0008006" key="5">
    <source>
        <dbReference type="Google" id="ProtNLM"/>
    </source>
</evidence>
<dbReference type="PANTHER" id="PTHR14572">
    <property type="entry name" value="PANCREATIC PROGENITOR CELL DIFFERENTIATION AND PROLIFERATION FACTOR"/>
    <property type="match status" value="1"/>
</dbReference>
<organism evidence="3 4">
    <name type="scientific">Champsocephalus gunnari</name>
    <name type="common">Mackerel icefish</name>
    <dbReference type="NCBI Taxonomy" id="52237"/>
    <lineage>
        <taxon>Eukaryota</taxon>
        <taxon>Metazoa</taxon>
        <taxon>Chordata</taxon>
        <taxon>Craniata</taxon>
        <taxon>Vertebrata</taxon>
        <taxon>Euteleostomi</taxon>
        <taxon>Actinopterygii</taxon>
        <taxon>Neopterygii</taxon>
        <taxon>Teleostei</taxon>
        <taxon>Neoteleostei</taxon>
        <taxon>Acanthomorphata</taxon>
        <taxon>Eupercaria</taxon>
        <taxon>Perciformes</taxon>
        <taxon>Notothenioidei</taxon>
        <taxon>Channichthyidae</taxon>
        <taxon>Champsocephalus</taxon>
    </lineage>
</organism>
<dbReference type="Proteomes" id="UP001331515">
    <property type="component" value="Unassembled WGS sequence"/>
</dbReference>
<evidence type="ECO:0000313" key="3">
    <source>
        <dbReference type="EMBL" id="KAK5924370.1"/>
    </source>
</evidence>
<feature type="compositionally biased region" description="Low complexity" evidence="2">
    <location>
        <begin position="24"/>
        <end position="33"/>
    </location>
</feature>
<dbReference type="AlphaFoldDB" id="A0AAN8DMA4"/>
<gene>
    <name evidence="3" type="ORF">CgunFtcFv8_001243</name>
</gene>
<comment type="caution">
    <text evidence="3">The sequence shown here is derived from an EMBL/GenBank/DDBJ whole genome shotgun (WGS) entry which is preliminary data.</text>
</comment>
<dbReference type="InterPro" id="IPR026754">
    <property type="entry name" value="PPDPF"/>
</dbReference>
<dbReference type="Pfam" id="PF15060">
    <property type="entry name" value="PPDFL"/>
    <property type="match status" value="1"/>
</dbReference>
<evidence type="ECO:0000256" key="2">
    <source>
        <dbReference type="SAM" id="MobiDB-lite"/>
    </source>
</evidence>